<dbReference type="Proteomes" id="UP000228767">
    <property type="component" value="Unassembled WGS sequence"/>
</dbReference>
<evidence type="ECO:0000313" key="2">
    <source>
        <dbReference type="EMBL" id="PIR45066.1"/>
    </source>
</evidence>
<dbReference type="Gene3D" id="2.10.110.10">
    <property type="entry name" value="Cysteine Rich Protein"/>
    <property type="match status" value="1"/>
</dbReference>
<dbReference type="InterPro" id="IPR024439">
    <property type="entry name" value="RNHCP"/>
</dbReference>
<dbReference type="Pfam" id="PF12647">
    <property type="entry name" value="RNHCP"/>
    <property type="match status" value="1"/>
</dbReference>
<feature type="domain" description="RNHCP" evidence="1">
    <location>
        <begin position="10"/>
        <end position="90"/>
    </location>
</feature>
<organism evidence="2 3">
    <name type="scientific">Candidatus Vogelbacteria bacterium CG10_big_fil_rev_8_21_14_0_10_51_16</name>
    <dbReference type="NCBI Taxonomy" id="1975045"/>
    <lineage>
        <taxon>Bacteria</taxon>
        <taxon>Candidatus Vogeliibacteriota</taxon>
    </lineage>
</organism>
<dbReference type="AlphaFoldDB" id="A0A2H0RFA6"/>
<proteinExistence type="predicted"/>
<name>A0A2H0RFA6_9BACT</name>
<reference evidence="2 3" key="1">
    <citation type="submission" date="2017-09" db="EMBL/GenBank/DDBJ databases">
        <title>Depth-based differentiation of microbial function through sediment-hosted aquifers and enrichment of novel symbionts in the deep terrestrial subsurface.</title>
        <authorList>
            <person name="Probst A.J."/>
            <person name="Ladd B."/>
            <person name="Jarett J.K."/>
            <person name="Geller-Mcgrath D.E."/>
            <person name="Sieber C.M."/>
            <person name="Emerson J.B."/>
            <person name="Anantharaman K."/>
            <person name="Thomas B.C."/>
            <person name="Malmstrom R."/>
            <person name="Stieglmeier M."/>
            <person name="Klingl A."/>
            <person name="Woyke T."/>
            <person name="Ryan C.M."/>
            <person name="Banfield J.F."/>
        </authorList>
    </citation>
    <scope>NUCLEOTIDE SEQUENCE [LARGE SCALE GENOMIC DNA]</scope>
    <source>
        <strain evidence="2">CG10_big_fil_rev_8_21_14_0_10_51_16</strain>
    </source>
</reference>
<accession>A0A2H0RFA6</accession>
<gene>
    <name evidence="2" type="ORF">COV10_01470</name>
</gene>
<dbReference type="EMBL" id="PCYI01000007">
    <property type="protein sequence ID" value="PIR45066.1"/>
    <property type="molecule type" value="Genomic_DNA"/>
</dbReference>
<sequence>MTTAFKRLKEDFTCEHCGQGVQGNGYTNHCPRCLWSKHVDVHPGDRAADCGGLMPPDSVETKAGETILIHQCQTCGHCKRNSIQAGDDYDTVIAVSQKPDT</sequence>
<comment type="caution">
    <text evidence="2">The sequence shown here is derived from an EMBL/GenBank/DDBJ whole genome shotgun (WGS) entry which is preliminary data.</text>
</comment>
<evidence type="ECO:0000313" key="3">
    <source>
        <dbReference type="Proteomes" id="UP000228767"/>
    </source>
</evidence>
<protein>
    <recommendedName>
        <fullName evidence="1">RNHCP domain-containing protein</fullName>
    </recommendedName>
</protein>
<evidence type="ECO:0000259" key="1">
    <source>
        <dbReference type="Pfam" id="PF12647"/>
    </source>
</evidence>